<name>A0ABQ0DJ62_9EUKA</name>
<keyword evidence="1" id="KW-0175">Coiled coil</keyword>
<dbReference type="Proteomes" id="UP001628156">
    <property type="component" value="Unassembled WGS sequence"/>
</dbReference>
<organism evidence="2 3">
    <name type="scientific">Entamoeba nuttalli</name>
    <dbReference type="NCBI Taxonomy" id="412467"/>
    <lineage>
        <taxon>Eukaryota</taxon>
        <taxon>Amoebozoa</taxon>
        <taxon>Evosea</taxon>
        <taxon>Archamoebae</taxon>
        <taxon>Mastigamoebida</taxon>
        <taxon>Entamoebidae</taxon>
        <taxon>Entamoeba</taxon>
    </lineage>
</organism>
<feature type="coiled-coil region" evidence="1">
    <location>
        <begin position="36"/>
        <end position="84"/>
    </location>
</feature>
<keyword evidence="3" id="KW-1185">Reference proteome</keyword>
<evidence type="ECO:0000313" key="3">
    <source>
        <dbReference type="Proteomes" id="UP001628156"/>
    </source>
</evidence>
<gene>
    <name evidence="2" type="ORF">ENUP19_0122G0013</name>
</gene>
<accession>A0ABQ0DJ62</accession>
<comment type="caution">
    <text evidence="2">The sequence shown here is derived from an EMBL/GenBank/DDBJ whole genome shotgun (WGS) entry which is preliminary data.</text>
</comment>
<protein>
    <submittedName>
        <fullName evidence="2">Uncharacterized protein</fullName>
    </submittedName>
</protein>
<sequence length="86" mass="10169">MTQSPETNEKPMTITEFNDQTEELLKCTTSALMNNEESIKKLLDVLNKSIEEEQNKIKMLDQNIEQFEKMMNNLTSRFQHLFNKNL</sequence>
<reference evidence="2 3" key="1">
    <citation type="journal article" date="2019" name="PLoS Negl. Trop. Dis.">
        <title>Whole genome sequencing of Entamoeba nuttalli reveals mammalian host-related molecular signatures and a novel octapeptide-repeat surface protein.</title>
        <authorList>
            <person name="Tanaka M."/>
            <person name="Makiuchi T."/>
            <person name="Komiyama T."/>
            <person name="Shiina T."/>
            <person name="Osaki K."/>
            <person name="Tachibana H."/>
        </authorList>
    </citation>
    <scope>NUCLEOTIDE SEQUENCE [LARGE SCALE GENOMIC DNA]</scope>
    <source>
        <strain evidence="2 3">P19-061405</strain>
    </source>
</reference>
<proteinExistence type="predicted"/>
<evidence type="ECO:0000256" key="1">
    <source>
        <dbReference type="SAM" id="Coils"/>
    </source>
</evidence>
<dbReference type="EMBL" id="BAAFRS010000122">
    <property type="protein sequence ID" value="GAB1222871.1"/>
    <property type="molecule type" value="Genomic_DNA"/>
</dbReference>
<evidence type="ECO:0000313" key="2">
    <source>
        <dbReference type="EMBL" id="GAB1222871.1"/>
    </source>
</evidence>